<feature type="region of interest" description="Disordered" evidence="1">
    <location>
        <begin position="95"/>
        <end position="136"/>
    </location>
</feature>
<name>A0A225VKS9_9STRA</name>
<gene>
    <name evidence="2" type="ORF">PHMEG_00021627</name>
</gene>
<accession>A0A225VKS9</accession>
<feature type="compositionally biased region" description="Basic and acidic residues" evidence="1">
    <location>
        <begin position="171"/>
        <end position="185"/>
    </location>
</feature>
<proteinExistence type="predicted"/>
<organism evidence="2 3">
    <name type="scientific">Phytophthora megakarya</name>
    <dbReference type="NCBI Taxonomy" id="4795"/>
    <lineage>
        <taxon>Eukaryota</taxon>
        <taxon>Sar</taxon>
        <taxon>Stramenopiles</taxon>
        <taxon>Oomycota</taxon>
        <taxon>Peronosporomycetes</taxon>
        <taxon>Peronosporales</taxon>
        <taxon>Peronosporaceae</taxon>
        <taxon>Phytophthora</taxon>
    </lineage>
</organism>
<dbReference type="OrthoDB" id="129196at2759"/>
<protein>
    <submittedName>
        <fullName evidence="2">Uncharacterized protein</fullName>
    </submittedName>
</protein>
<evidence type="ECO:0000256" key="1">
    <source>
        <dbReference type="SAM" id="MobiDB-lite"/>
    </source>
</evidence>
<feature type="compositionally biased region" description="Polar residues" evidence="1">
    <location>
        <begin position="186"/>
        <end position="198"/>
    </location>
</feature>
<comment type="caution">
    <text evidence="2">The sequence shown here is derived from an EMBL/GenBank/DDBJ whole genome shotgun (WGS) entry which is preliminary data.</text>
</comment>
<dbReference type="EMBL" id="NBNE01004081">
    <property type="protein sequence ID" value="OWZ06156.1"/>
    <property type="molecule type" value="Genomic_DNA"/>
</dbReference>
<dbReference type="Proteomes" id="UP000198211">
    <property type="component" value="Unassembled WGS sequence"/>
</dbReference>
<evidence type="ECO:0000313" key="3">
    <source>
        <dbReference type="Proteomes" id="UP000198211"/>
    </source>
</evidence>
<evidence type="ECO:0000313" key="2">
    <source>
        <dbReference type="EMBL" id="OWZ06156.1"/>
    </source>
</evidence>
<keyword evidence="3" id="KW-1185">Reference proteome</keyword>
<reference evidence="3" key="1">
    <citation type="submission" date="2017-03" db="EMBL/GenBank/DDBJ databases">
        <title>Phytopthora megakarya and P. palmivora, two closely related causual agents of cacao black pod achieved similar genome size and gene model numbers by different mechanisms.</title>
        <authorList>
            <person name="Ali S."/>
            <person name="Shao J."/>
            <person name="Larry D.J."/>
            <person name="Kronmiller B."/>
            <person name="Shen D."/>
            <person name="Strem M.D."/>
            <person name="Melnick R.L."/>
            <person name="Guiltinan M.J."/>
            <person name="Tyler B.M."/>
            <person name="Meinhardt L.W."/>
            <person name="Bailey B.A."/>
        </authorList>
    </citation>
    <scope>NUCLEOTIDE SEQUENCE [LARGE SCALE GENOMIC DNA]</scope>
    <source>
        <strain evidence="3">zdho120</strain>
    </source>
</reference>
<feature type="compositionally biased region" description="Acidic residues" evidence="1">
    <location>
        <begin position="104"/>
        <end position="129"/>
    </location>
</feature>
<feature type="region of interest" description="Disordered" evidence="1">
    <location>
        <begin position="149"/>
        <end position="198"/>
    </location>
</feature>
<dbReference type="AlphaFoldDB" id="A0A225VKS9"/>
<sequence>MNKTLEVVANVQPTNILTLLLVRLLRQHTEYKDGVRDADFGGTELGVVGRQTCLVDLLLERMYLKSHQHFISEQRQKVAAKTLAGFGKKRLSRKRAPYEHEDYVSDDNDYVSNQDDDFSPSGEDDGVDDETPKEPAICKKTVVKPKKAVERKDVSKSTVKSKKPRKLSASAHKEARAKMKNDQTSKMKLKTSTVTAPSLSKKQKNTRVLQTWLKKYYKGIFLGLVDVAIVNSYIVFK</sequence>